<keyword evidence="5 7" id="KW-0472">Membrane</keyword>
<dbReference type="GO" id="GO:0055085">
    <property type="term" value="P:transmembrane transport"/>
    <property type="evidence" value="ECO:0007669"/>
    <property type="project" value="InterPro"/>
</dbReference>
<evidence type="ECO:0000256" key="5">
    <source>
        <dbReference type="ARBA" id="ARBA00023136"/>
    </source>
</evidence>
<feature type="transmembrane region" description="Helical" evidence="7">
    <location>
        <begin position="21"/>
        <end position="41"/>
    </location>
</feature>
<comment type="subcellular location">
    <subcellularLocation>
        <location evidence="6">Cell membrane</location>
        <topology evidence="6">Multi-pass membrane protein</topology>
    </subcellularLocation>
    <subcellularLocation>
        <location evidence="1">Membrane</location>
        <topology evidence="1">Multi-pass membrane protein</topology>
    </subcellularLocation>
</comment>
<dbReference type="AlphaFoldDB" id="A0A6I8MBG1"/>
<evidence type="ECO:0000256" key="1">
    <source>
        <dbReference type="ARBA" id="ARBA00004141"/>
    </source>
</evidence>
<feature type="transmembrane region" description="Helical" evidence="7">
    <location>
        <begin position="240"/>
        <end position="262"/>
    </location>
</feature>
<organism evidence="8 9">
    <name type="scientific">Oceanivirga miroungae</name>
    <dbReference type="NCBI Taxonomy" id="1130046"/>
    <lineage>
        <taxon>Bacteria</taxon>
        <taxon>Fusobacteriati</taxon>
        <taxon>Fusobacteriota</taxon>
        <taxon>Fusobacteriia</taxon>
        <taxon>Fusobacteriales</taxon>
        <taxon>Leptotrichiaceae</taxon>
        <taxon>Oceanivirga</taxon>
    </lineage>
</organism>
<name>A0A6I8MBG1_9FUSO</name>
<dbReference type="Gene3D" id="1.10.3470.10">
    <property type="entry name" value="ABC transporter involved in vitamin B12 uptake, BtuC"/>
    <property type="match status" value="1"/>
</dbReference>
<evidence type="ECO:0000256" key="2">
    <source>
        <dbReference type="ARBA" id="ARBA00008034"/>
    </source>
</evidence>
<dbReference type="SUPFAM" id="SSF81345">
    <property type="entry name" value="ABC transporter involved in vitamin B12 uptake, BtuC"/>
    <property type="match status" value="1"/>
</dbReference>
<comment type="similarity">
    <text evidence="2 6">Belongs to the ABC-3 integral membrane protein family.</text>
</comment>
<dbReference type="GO" id="GO:0010043">
    <property type="term" value="P:response to zinc ion"/>
    <property type="evidence" value="ECO:0007669"/>
    <property type="project" value="TreeGrafter"/>
</dbReference>
<keyword evidence="3 6" id="KW-0812">Transmembrane</keyword>
<keyword evidence="9" id="KW-1185">Reference proteome</keyword>
<gene>
    <name evidence="8" type="ORF">OMES3154_00827</name>
</gene>
<dbReference type="GO" id="GO:0043190">
    <property type="term" value="C:ATP-binding cassette (ABC) transporter complex"/>
    <property type="evidence" value="ECO:0007669"/>
    <property type="project" value="InterPro"/>
</dbReference>
<dbReference type="Proteomes" id="UP000419017">
    <property type="component" value="Unassembled WGS sequence"/>
</dbReference>
<dbReference type="PANTHER" id="PTHR30477:SF18">
    <property type="entry name" value="METAL TRANSPORT SYSTEM MEMBRANE PROTEIN CT_417-RELATED"/>
    <property type="match status" value="1"/>
</dbReference>
<feature type="transmembrane region" description="Helical" evidence="7">
    <location>
        <begin position="154"/>
        <end position="172"/>
    </location>
</feature>
<protein>
    <submittedName>
        <fullName evidence="8">Manganese transport system membrane protein MntB</fullName>
    </submittedName>
</protein>
<feature type="transmembrane region" description="Helical" evidence="7">
    <location>
        <begin position="53"/>
        <end position="74"/>
    </location>
</feature>
<evidence type="ECO:0000256" key="6">
    <source>
        <dbReference type="RuleBase" id="RU003943"/>
    </source>
</evidence>
<dbReference type="RefSeq" id="WP_156683527.1">
    <property type="nucleotide sequence ID" value="NZ_CABWIB010000001.1"/>
</dbReference>
<dbReference type="InterPro" id="IPR037294">
    <property type="entry name" value="ABC_BtuC-like"/>
</dbReference>
<keyword evidence="6" id="KW-0813">Transport</keyword>
<evidence type="ECO:0000256" key="7">
    <source>
        <dbReference type="SAM" id="Phobius"/>
    </source>
</evidence>
<feature type="transmembrane region" description="Helical" evidence="7">
    <location>
        <begin position="110"/>
        <end position="129"/>
    </location>
</feature>
<feature type="transmembrane region" description="Helical" evidence="7">
    <location>
        <begin position="80"/>
        <end position="98"/>
    </location>
</feature>
<evidence type="ECO:0000313" key="9">
    <source>
        <dbReference type="Proteomes" id="UP000419017"/>
    </source>
</evidence>
<reference evidence="8 9" key="1">
    <citation type="submission" date="2019-10" db="EMBL/GenBank/DDBJ databases">
        <authorList>
            <person name="Blom J."/>
        </authorList>
    </citation>
    <scope>NUCLEOTIDE SEQUENCE [LARGE SCALE GENOMIC DNA]</scope>
    <source>
        <strain evidence="8 9">ES3154-GLU</strain>
    </source>
</reference>
<evidence type="ECO:0000256" key="3">
    <source>
        <dbReference type="ARBA" id="ARBA00022692"/>
    </source>
</evidence>
<dbReference type="EMBL" id="CABWIB010000001">
    <property type="protein sequence ID" value="VWL85541.1"/>
    <property type="molecule type" value="Genomic_DNA"/>
</dbReference>
<evidence type="ECO:0000256" key="4">
    <source>
        <dbReference type="ARBA" id="ARBA00022989"/>
    </source>
</evidence>
<keyword evidence="4 7" id="KW-1133">Transmembrane helix</keyword>
<sequence>MLEIIRMYFFKLADSNILPNYFKYSFVVNALISSILIGPLLGGLGTMVVIKKMAFFSEAIGHAALTGIALAVLLGESYESPYILLYTYCLMFAILINFTRNRTKMGQDTLIGIFLSISIALGGTLIILVSDKVNAHILESVLFGSILTVSDKDIYILLISTILILLVVLYKYNHMLLSSFNKSISQIKGVNTVLIEYLFIILITIVTVSSIKIIGAALVEALFLIPAASSKNISNSLKSFVYYSIFFALLSCIIGILLPLYLDLNIPSGGSIILVSSVIFILTVIIKSINIRIKKEN</sequence>
<accession>A0A6I8MBG1</accession>
<feature type="transmembrane region" description="Helical" evidence="7">
    <location>
        <begin position="268"/>
        <end position="286"/>
    </location>
</feature>
<evidence type="ECO:0000313" key="8">
    <source>
        <dbReference type="EMBL" id="VWL85541.1"/>
    </source>
</evidence>
<dbReference type="InterPro" id="IPR001626">
    <property type="entry name" value="ABC_TroCD"/>
</dbReference>
<dbReference type="Pfam" id="PF00950">
    <property type="entry name" value="ABC-3"/>
    <property type="match status" value="1"/>
</dbReference>
<proteinExistence type="inferred from homology"/>
<dbReference type="PANTHER" id="PTHR30477">
    <property type="entry name" value="ABC-TRANSPORTER METAL-BINDING PROTEIN"/>
    <property type="match status" value="1"/>
</dbReference>